<accession>A0A7I7SRJ2</accession>
<evidence type="ECO:0000313" key="1">
    <source>
        <dbReference type="EMBL" id="BBY58991.1"/>
    </source>
</evidence>
<keyword evidence="2" id="KW-1185">Reference proteome</keyword>
<evidence type="ECO:0000313" key="2">
    <source>
        <dbReference type="Proteomes" id="UP000466445"/>
    </source>
</evidence>
<organism evidence="1 2">
    <name type="scientific">Mycolicibacterium sarraceniae</name>
    <dbReference type="NCBI Taxonomy" id="1534348"/>
    <lineage>
        <taxon>Bacteria</taxon>
        <taxon>Bacillati</taxon>
        <taxon>Actinomycetota</taxon>
        <taxon>Actinomycetes</taxon>
        <taxon>Mycobacteriales</taxon>
        <taxon>Mycobacteriaceae</taxon>
        <taxon>Mycolicibacterium</taxon>
    </lineage>
</organism>
<gene>
    <name evidence="1" type="ORF">MSAR_21270</name>
</gene>
<protein>
    <submittedName>
        <fullName evidence="1">Uncharacterized protein</fullName>
    </submittedName>
</protein>
<reference evidence="1 2" key="1">
    <citation type="journal article" date="2019" name="Emerg. Microbes Infect.">
        <title>Comprehensive subspecies identification of 175 nontuberculous mycobacteria species based on 7547 genomic profiles.</title>
        <authorList>
            <person name="Matsumoto Y."/>
            <person name="Kinjo T."/>
            <person name="Motooka D."/>
            <person name="Nabeya D."/>
            <person name="Jung N."/>
            <person name="Uechi K."/>
            <person name="Horii T."/>
            <person name="Iida T."/>
            <person name="Fujita J."/>
            <person name="Nakamura S."/>
        </authorList>
    </citation>
    <scope>NUCLEOTIDE SEQUENCE [LARGE SCALE GENOMIC DNA]</scope>
    <source>
        <strain evidence="1 2">JCM 30395</strain>
    </source>
</reference>
<dbReference type="Proteomes" id="UP000466445">
    <property type="component" value="Chromosome"/>
</dbReference>
<name>A0A7I7SRJ2_9MYCO</name>
<proteinExistence type="predicted"/>
<dbReference type="EMBL" id="AP022595">
    <property type="protein sequence ID" value="BBY58991.1"/>
    <property type="molecule type" value="Genomic_DNA"/>
</dbReference>
<dbReference type="KEGG" id="msar:MSAR_21270"/>
<dbReference type="AlphaFoldDB" id="A0A7I7SRJ2"/>
<sequence>MGIVAEKESRVVRVRAGIGGDVETHMPLPYRMPKPLNSAEIGASMRISLTILAHGRGSAWLAKVRLSQHIIFVR</sequence>